<evidence type="ECO:0000259" key="2">
    <source>
        <dbReference type="Pfam" id="PF13116"/>
    </source>
</evidence>
<dbReference type="Pfam" id="PF13116">
    <property type="entry name" value="YhdP"/>
    <property type="match status" value="2"/>
</dbReference>
<dbReference type="HOGENOM" id="CLU_287263_0_0_7"/>
<feature type="domain" description="YhdP central" evidence="2">
    <location>
        <begin position="759"/>
        <end position="1039"/>
    </location>
</feature>
<dbReference type="AlphaFoldDB" id="Q3A210"/>
<dbReference type="PANTHER" id="PTHR30441">
    <property type="entry name" value="DUF748 DOMAIN-CONTAINING PROTEIN"/>
    <property type="match status" value="1"/>
</dbReference>
<evidence type="ECO:0000256" key="1">
    <source>
        <dbReference type="SAM" id="MobiDB-lite"/>
    </source>
</evidence>
<dbReference type="OrthoDB" id="9758737at2"/>
<reference evidence="4" key="1">
    <citation type="submission" date="2005-10" db="EMBL/GenBank/DDBJ databases">
        <title>Complete sequence of Pelobacter carbinolicus DSM 2380.</title>
        <authorList>
            <person name="Copeland A."/>
            <person name="Lucas S."/>
            <person name="Lapidus A."/>
            <person name="Barry K."/>
            <person name="Detter J.C."/>
            <person name="Glavina T."/>
            <person name="Hammon N."/>
            <person name="Israni S."/>
            <person name="Pitluck S."/>
            <person name="Chertkov O."/>
            <person name="Schmutz J."/>
            <person name="Larimer F."/>
            <person name="Land M."/>
            <person name="Kyrpides N."/>
            <person name="Ivanova N."/>
            <person name="Richardson P."/>
        </authorList>
    </citation>
    <scope>NUCLEOTIDE SEQUENCE [LARGE SCALE GENOMIC DNA]</scope>
    <source>
        <strain evidence="4">DSM 2380 / NBRC 103641 / GraBd1</strain>
    </source>
</reference>
<proteinExistence type="predicted"/>
<dbReference type="Proteomes" id="UP000002534">
    <property type="component" value="Chromosome"/>
</dbReference>
<gene>
    <name evidence="3" type="ordered locus">Pcar_2358</name>
</gene>
<dbReference type="InterPro" id="IPR025263">
    <property type="entry name" value="YhdP_central"/>
</dbReference>
<feature type="compositionally biased region" description="Polar residues" evidence="1">
    <location>
        <begin position="1085"/>
        <end position="1095"/>
    </location>
</feature>
<dbReference type="InterPro" id="IPR052894">
    <property type="entry name" value="AsmA-related"/>
</dbReference>
<dbReference type="GO" id="GO:0090313">
    <property type="term" value="P:regulation of protein targeting to membrane"/>
    <property type="evidence" value="ECO:0007669"/>
    <property type="project" value="TreeGrafter"/>
</dbReference>
<feature type="region of interest" description="Disordered" evidence="1">
    <location>
        <begin position="1076"/>
        <end position="1102"/>
    </location>
</feature>
<evidence type="ECO:0000313" key="3">
    <source>
        <dbReference type="EMBL" id="ABA89597.1"/>
    </source>
</evidence>
<dbReference type="eggNOG" id="COG2982">
    <property type="taxonomic scope" value="Bacteria"/>
</dbReference>
<evidence type="ECO:0000313" key="4">
    <source>
        <dbReference type="Proteomes" id="UP000002534"/>
    </source>
</evidence>
<feature type="domain" description="YhdP central" evidence="2">
    <location>
        <begin position="14"/>
        <end position="270"/>
    </location>
</feature>
<reference evidence="3 4" key="2">
    <citation type="journal article" date="2012" name="BMC Genomics">
        <title>The genome of Pelobacter carbinolicus reveals surprising metabolic capabilities and physiological features.</title>
        <authorList>
            <person name="Aklujkar M."/>
            <person name="Haveman S.A."/>
            <person name="Didonato R.Jr."/>
            <person name="Chertkov O."/>
            <person name="Han C.S."/>
            <person name="Land M.L."/>
            <person name="Brown P."/>
            <person name="Lovley D.R."/>
        </authorList>
    </citation>
    <scope>NUCLEOTIDE SEQUENCE [LARGE SCALE GENOMIC DNA]</scope>
    <source>
        <strain evidence="4">DSM 2380 / NBRC 103641 / GraBd1</strain>
    </source>
</reference>
<dbReference type="EMBL" id="CP000142">
    <property type="protein sequence ID" value="ABA89597.1"/>
    <property type="molecule type" value="Genomic_DNA"/>
</dbReference>
<organism evidence="3 4">
    <name type="scientific">Syntrophotalea carbinolica (strain DSM 2380 / NBRC 103641 / GraBd1)</name>
    <name type="common">Pelobacter carbinolicus</name>
    <dbReference type="NCBI Taxonomy" id="338963"/>
    <lineage>
        <taxon>Bacteria</taxon>
        <taxon>Pseudomonadati</taxon>
        <taxon>Thermodesulfobacteriota</taxon>
        <taxon>Desulfuromonadia</taxon>
        <taxon>Desulfuromonadales</taxon>
        <taxon>Syntrophotaleaceae</taxon>
        <taxon>Syntrophotalea</taxon>
    </lineage>
</organism>
<dbReference type="GO" id="GO:0005886">
    <property type="term" value="C:plasma membrane"/>
    <property type="evidence" value="ECO:0007669"/>
    <property type="project" value="TreeGrafter"/>
</dbReference>
<sequence>MTPKETTKTSIFRRHPFLTAVSLLAAAGLTAASLFLMTFDLNAYRESLANRLSIALDQPVSIGSAHMSWRQGPAFNIRDIRIGEPLTESGGDIAHLFLHPRLLPLLMGKVVFDDMIIERPIYHARLLSSSSDTGTDLPTIPLRALLQTIQVHNLTIIDGQLRLENAQDDRHPLAPLQINAINLNVRNLLTGRPGKLNIHAELPQKEGLATLDVKGKTTFDTNLGNWRQIKGQLRLQMENIATEQLRSWLSLPEATPALSGRASLELNADGSAASGLHFSASLSGKNLQLAWPGRYAKPPAVKKVTVSGTWVAAQNINRVTDLDLYLDTLNIRGHFSLQRDKEQPWLEGTLACSPLQLSDIRRFLPDRIRLSEQALLHTNLDRGTVQIHDLRFAGPLSHFKQAGAPLPITHTRTTLSDARLQLPSFPALEQVNCTLTLTEGLLHLSQGKATLLQQPVRFNATTEHLLQDDMSMSFSADWDAPAQALWQGLPGTDKLSGKAGGVIPVSLSLNGAPGNFRTTMQASLAGCALEVPGILSKKAGSPGDLRVSGHQQKNRWILDQGQFNLVPFRLNFSGQLDMGHQNPLALQWELSPTDLQEAGKLIPALSTYHTTGTLGLTGQLTGPLATPEFSGQARLTDAGFALDSIEADVKAINGSISIKNQECHFTGVKARLGQSAVTLEGKLTGISDPIFRLRVRAPQIRAEELIFPGSHVVFHNMDGSMTFNHDAIRYQNIRFDLQDSRKLHLDGIQRHTHPTTVELDIHAEQASIDEVLALWEKDSASPPEATNEETDHNAVLKIRAAVDKGHYGPLIFSDATGLIAAQDNVVTIKPLNFRAASGSAQAEIIIDNNHEQLSMLNIAAELNDMDAAHLHNQWFRHPGLITGKLSGRLQLQGPAGPDLLSQGTGQANIRIKDGVLHKFSFLSKVFSLLNISQLFNLHLPDMASKGMPFNVLDGSLQLQDGILSSEDLTVASNAMDLSLVGSYDLPQDDLDLLMGVKPFGTVDKVVSKIPLAGWILTGDNKALITAHFQIRGPSAEPEVKAIPVTSVSKKVLGIFQRVLGLPGKVVSDVGKLFQGEEKAKDEADQSTTELENQSPGKERQPL</sequence>
<dbReference type="RefSeq" id="WP_011342119.1">
    <property type="nucleotide sequence ID" value="NC_007498.2"/>
</dbReference>
<keyword evidence="4" id="KW-1185">Reference proteome</keyword>
<dbReference type="KEGG" id="pca:Pcar_2358"/>
<dbReference type="PANTHER" id="PTHR30441:SF4">
    <property type="entry name" value="PROTEIN ASMA"/>
    <property type="match status" value="1"/>
</dbReference>
<name>Q3A210_SYNC1</name>
<protein>
    <recommendedName>
        <fullName evidence="2">YhdP central domain-containing protein</fullName>
    </recommendedName>
</protein>
<dbReference type="STRING" id="338963.Pcar_2358"/>
<accession>Q3A210</accession>